<dbReference type="InterPro" id="IPR036736">
    <property type="entry name" value="ACP-like_sf"/>
</dbReference>
<reference evidence="2 3" key="1">
    <citation type="submission" date="2015-08" db="EMBL/GenBank/DDBJ databases">
        <authorList>
            <person name="Babu N.S."/>
            <person name="Beckwith C.J."/>
            <person name="Beseler K.G."/>
            <person name="Brison A."/>
            <person name="Carone J.V."/>
            <person name="Caskin T.P."/>
            <person name="Diamond M."/>
            <person name="Durham M.E."/>
            <person name="Foxe J.M."/>
            <person name="Go M."/>
            <person name="Henderson B.A."/>
            <person name="Jones I.B."/>
            <person name="McGettigan J.A."/>
            <person name="Micheletti S.J."/>
            <person name="Nasrallah M.E."/>
            <person name="Ortiz D."/>
            <person name="Piller C.R."/>
            <person name="Privatt S.R."/>
            <person name="Schneider S.L."/>
            <person name="Sharp S."/>
            <person name="Smith T.C."/>
            <person name="Stanton J.D."/>
            <person name="Ullery H.E."/>
            <person name="Wilson R.J."/>
            <person name="Serrano M.G."/>
            <person name="Buck G."/>
            <person name="Lee V."/>
            <person name="Wang Y."/>
            <person name="Carvalho R."/>
            <person name="Voegtly L."/>
            <person name="Shi R."/>
            <person name="Duckworth R."/>
            <person name="Johnson A."/>
            <person name="Loviza R."/>
            <person name="Walstead R."/>
            <person name="Shah Z."/>
            <person name="Kiflezghi M."/>
            <person name="Wade K."/>
            <person name="Ball S.L."/>
            <person name="Bradley K.W."/>
            <person name="Asai D.J."/>
            <person name="Bowman C.A."/>
            <person name="Russell D.A."/>
            <person name="Pope W.H."/>
            <person name="Jacobs-Sera D."/>
            <person name="Hendrix R.W."/>
            <person name="Hatfull G.F."/>
        </authorList>
    </citation>
    <scope>NUCLEOTIDE SEQUENCE [LARGE SCALE GENOMIC DNA]</scope>
    <source>
        <strain evidence="2 3">DSM 27648</strain>
    </source>
</reference>
<dbReference type="STRING" id="1391654.AKJ09_03003"/>
<sequence length="101" mass="11275">MKDTFHRPVALALAFELGLDPTTIKPDQDLHRDLGLQFFDVVFVAQRLEEVLAIQIPLRALDGVRTVIELTRIVSLAPRKARKSVISTMRPAGQTHGGFRS</sequence>
<evidence type="ECO:0000313" key="3">
    <source>
        <dbReference type="Proteomes" id="UP000064967"/>
    </source>
</evidence>
<dbReference type="SUPFAM" id="SSF47336">
    <property type="entry name" value="ACP-like"/>
    <property type="match status" value="1"/>
</dbReference>
<gene>
    <name evidence="2" type="ORF">AKJ09_03003</name>
</gene>
<dbReference type="Gene3D" id="1.10.1200.10">
    <property type="entry name" value="ACP-like"/>
    <property type="match status" value="1"/>
</dbReference>
<dbReference type="Pfam" id="PF00550">
    <property type="entry name" value="PP-binding"/>
    <property type="match status" value="1"/>
</dbReference>
<dbReference type="AlphaFoldDB" id="A0A0K1PT82"/>
<dbReference type="KEGG" id="llu:AKJ09_03003"/>
<name>A0A0K1PT82_9BACT</name>
<accession>A0A0K1PT82</accession>
<dbReference type="RefSeq" id="WP_146647645.1">
    <property type="nucleotide sequence ID" value="NZ_CP012333.1"/>
</dbReference>
<evidence type="ECO:0000313" key="2">
    <source>
        <dbReference type="EMBL" id="AKU96339.1"/>
    </source>
</evidence>
<proteinExistence type="predicted"/>
<dbReference type="EMBL" id="CP012333">
    <property type="protein sequence ID" value="AKU96339.1"/>
    <property type="molecule type" value="Genomic_DNA"/>
</dbReference>
<feature type="domain" description="Carrier" evidence="1">
    <location>
        <begin position="16"/>
        <end position="72"/>
    </location>
</feature>
<evidence type="ECO:0000259" key="1">
    <source>
        <dbReference type="Pfam" id="PF00550"/>
    </source>
</evidence>
<protein>
    <recommendedName>
        <fullName evidence="1">Carrier domain-containing protein</fullName>
    </recommendedName>
</protein>
<organism evidence="2 3">
    <name type="scientific">Labilithrix luteola</name>
    <dbReference type="NCBI Taxonomy" id="1391654"/>
    <lineage>
        <taxon>Bacteria</taxon>
        <taxon>Pseudomonadati</taxon>
        <taxon>Myxococcota</taxon>
        <taxon>Polyangia</taxon>
        <taxon>Polyangiales</taxon>
        <taxon>Labilitrichaceae</taxon>
        <taxon>Labilithrix</taxon>
    </lineage>
</organism>
<dbReference type="Proteomes" id="UP000064967">
    <property type="component" value="Chromosome"/>
</dbReference>
<keyword evidence="3" id="KW-1185">Reference proteome</keyword>
<dbReference type="InterPro" id="IPR009081">
    <property type="entry name" value="PP-bd_ACP"/>
</dbReference>